<evidence type="ECO:0000256" key="2">
    <source>
        <dbReference type="ARBA" id="ARBA00023315"/>
    </source>
</evidence>
<accession>A0AAN6YNI2</accession>
<keyword evidence="5" id="KW-1185">Reference proteome</keyword>
<dbReference type="CDD" id="cd04301">
    <property type="entry name" value="NAT_SF"/>
    <property type="match status" value="1"/>
</dbReference>
<dbReference type="InterPro" id="IPR016181">
    <property type="entry name" value="Acyl_CoA_acyltransferase"/>
</dbReference>
<dbReference type="PROSITE" id="PS51186">
    <property type="entry name" value="GNAT"/>
    <property type="match status" value="1"/>
</dbReference>
<gene>
    <name evidence="4" type="ORF">QBC37DRAFT_303903</name>
</gene>
<keyword evidence="2" id="KW-0012">Acyltransferase</keyword>
<dbReference type="SUPFAM" id="SSF55729">
    <property type="entry name" value="Acyl-CoA N-acyltransferases (Nat)"/>
    <property type="match status" value="1"/>
</dbReference>
<reference evidence="4" key="1">
    <citation type="journal article" date="2023" name="Mol. Phylogenet. Evol.">
        <title>Genome-scale phylogeny and comparative genomics of the fungal order Sordariales.</title>
        <authorList>
            <person name="Hensen N."/>
            <person name="Bonometti L."/>
            <person name="Westerberg I."/>
            <person name="Brannstrom I.O."/>
            <person name="Guillou S."/>
            <person name="Cros-Aarteil S."/>
            <person name="Calhoun S."/>
            <person name="Haridas S."/>
            <person name="Kuo A."/>
            <person name="Mondo S."/>
            <person name="Pangilinan J."/>
            <person name="Riley R."/>
            <person name="LaButti K."/>
            <person name="Andreopoulos B."/>
            <person name="Lipzen A."/>
            <person name="Chen C."/>
            <person name="Yan M."/>
            <person name="Daum C."/>
            <person name="Ng V."/>
            <person name="Clum A."/>
            <person name="Steindorff A."/>
            <person name="Ohm R.A."/>
            <person name="Martin F."/>
            <person name="Silar P."/>
            <person name="Natvig D.O."/>
            <person name="Lalanne C."/>
            <person name="Gautier V."/>
            <person name="Ament-Velasquez S.L."/>
            <person name="Kruys A."/>
            <person name="Hutchinson M.I."/>
            <person name="Powell A.J."/>
            <person name="Barry K."/>
            <person name="Miller A.N."/>
            <person name="Grigoriev I.V."/>
            <person name="Debuchy R."/>
            <person name="Gladieux P."/>
            <person name="Hiltunen Thoren M."/>
            <person name="Johannesson H."/>
        </authorList>
    </citation>
    <scope>NUCLEOTIDE SEQUENCE</scope>
    <source>
        <strain evidence="4">PSN293</strain>
    </source>
</reference>
<evidence type="ECO:0000313" key="4">
    <source>
        <dbReference type="EMBL" id="KAK4219492.1"/>
    </source>
</evidence>
<feature type="domain" description="N-acetyltransferase" evidence="3">
    <location>
        <begin position="3"/>
        <end position="164"/>
    </location>
</feature>
<name>A0AAN6YNI2_9PEZI</name>
<organism evidence="4 5">
    <name type="scientific">Rhypophila decipiens</name>
    <dbReference type="NCBI Taxonomy" id="261697"/>
    <lineage>
        <taxon>Eukaryota</taxon>
        <taxon>Fungi</taxon>
        <taxon>Dikarya</taxon>
        <taxon>Ascomycota</taxon>
        <taxon>Pezizomycotina</taxon>
        <taxon>Sordariomycetes</taxon>
        <taxon>Sordariomycetidae</taxon>
        <taxon>Sordariales</taxon>
        <taxon>Naviculisporaceae</taxon>
        <taxon>Rhypophila</taxon>
    </lineage>
</organism>
<evidence type="ECO:0000256" key="1">
    <source>
        <dbReference type="ARBA" id="ARBA00022679"/>
    </source>
</evidence>
<dbReference type="InterPro" id="IPR000182">
    <property type="entry name" value="GNAT_dom"/>
</dbReference>
<dbReference type="PANTHER" id="PTHR43877">
    <property type="entry name" value="AMINOALKYLPHOSPHONATE N-ACETYLTRANSFERASE-RELATED-RELATED"/>
    <property type="match status" value="1"/>
</dbReference>
<protein>
    <submittedName>
        <fullName evidence="4">Acyl-CoA N-acyltransferase</fullName>
    </submittedName>
</protein>
<evidence type="ECO:0000259" key="3">
    <source>
        <dbReference type="PROSITE" id="PS51186"/>
    </source>
</evidence>
<dbReference type="EMBL" id="MU858048">
    <property type="protein sequence ID" value="KAK4219492.1"/>
    <property type="molecule type" value="Genomic_DNA"/>
</dbReference>
<dbReference type="InterPro" id="IPR050832">
    <property type="entry name" value="Bact_Acetyltransf"/>
</dbReference>
<sequence length="171" mass="18283">MPATIRDATAADAAACAALYTHYVLETAVSFETEPPTAEDMARRIAAAQERHAWLVAEHDGEVAGYAYAGCWRSRAAYGRTAETSVYLAQSATGRGLGAALYKALLQRLGQLGFRTVVAGMTVPNPASERLHTALGFTPVGVFRRVGWKHGAWQDVSWMQLDLPAGTGETG</sequence>
<reference evidence="4" key="2">
    <citation type="submission" date="2023-05" db="EMBL/GenBank/DDBJ databases">
        <authorList>
            <consortium name="Lawrence Berkeley National Laboratory"/>
            <person name="Steindorff A."/>
            <person name="Hensen N."/>
            <person name="Bonometti L."/>
            <person name="Westerberg I."/>
            <person name="Brannstrom I.O."/>
            <person name="Guillou S."/>
            <person name="Cros-Aarteil S."/>
            <person name="Calhoun S."/>
            <person name="Haridas S."/>
            <person name="Kuo A."/>
            <person name="Mondo S."/>
            <person name="Pangilinan J."/>
            <person name="Riley R."/>
            <person name="Labutti K."/>
            <person name="Andreopoulos B."/>
            <person name="Lipzen A."/>
            <person name="Chen C."/>
            <person name="Yanf M."/>
            <person name="Daum C."/>
            <person name="Ng V."/>
            <person name="Clum A."/>
            <person name="Ohm R."/>
            <person name="Martin F."/>
            <person name="Silar P."/>
            <person name="Natvig D."/>
            <person name="Lalanne C."/>
            <person name="Gautier V."/>
            <person name="Ament-Velasquez S.L."/>
            <person name="Kruys A."/>
            <person name="Hutchinson M.I."/>
            <person name="Powell A.J."/>
            <person name="Barry K."/>
            <person name="Miller A.N."/>
            <person name="Grigoriev I.V."/>
            <person name="Debuchy R."/>
            <person name="Gladieux P."/>
            <person name="Thoren M.H."/>
            <person name="Johannesson H."/>
        </authorList>
    </citation>
    <scope>NUCLEOTIDE SEQUENCE</scope>
    <source>
        <strain evidence="4">PSN293</strain>
    </source>
</reference>
<dbReference type="Gene3D" id="3.40.630.30">
    <property type="match status" value="1"/>
</dbReference>
<evidence type="ECO:0000313" key="5">
    <source>
        <dbReference type="Proteomes" id="UP001301769"/>
    </source>
</evidence>
<dbReference type="AlphaFoldDB" id="A0AAN6YNI2"/>
<comment type="caution">
    <text evidence="4">The sequence shown here is derived from an EMBL/GenBank/DDBJ whole genome shotgun (WGS) entry which is preliminary data.</text>
</comment>
<keyword evidence="1" id="KW-0808">Transferase</keyword>
<dbReference type="GO" id="GO:0016747">
    <property type="term" value="F:acyltransferase activity, transferring groups other than amino-acyl groups"/>
    <property type="evidence" value="ECO:0007669"/>
    <property type="project" value="InterPro"/>
</dbReference>
<dbReference type="Pfam" id="PF13420">
    <property type="entry name" value="Acetyltransf_4"/>
    <property type="match status" value="1"/>
</dbReference>
<dbReference type="Proteomes" id="UP001301769">
    <property type="component" value="Unassembled WGS sequence"/>
</dbReference>
<proteinExistence type="predicted"/>